<accession>A0A1T4K7R4</accession>
<dbReference type="OrthoDB" id="2062630at2"/>
<dbReference type="RefSeq" id="WP_078785905.1">
    <property type="nucleotide sequence ID" value="NZ_CACZYW010000015.1"/>
</dbReference>
<dbReference type="EMBL" id="FUXA01000003">
    <property type="protein sequence ID" value="SJZ38355.1"/>
    <property type="molecule type" value="Genomic_DNA"/>
</dbReference>
<name>A0A1T4K7R4_9FIRM</name>
<keyword evidence="1" id="KW-0812">Transmembrane</keyword>
<gene>
    <name evidence="2" type="ORF">SAMN02745110_00227</name>
</gene>
<evidence type="ECO:0000313" key="3">
    <source>
        <dbReference type="Proteomes" id="UP000189857"/>
    </source>
</evidence>
<keyword evidence="3" id="KW-1185">Reference proteome</keyword>
<dbReference type="InterPro" id="IPR046088">
    <property type="entry name" value="DUF6106"/>
</dbReference>
<evidence type="ECO:0000313" key="2">
    <source>
        <dbReference type="EMBL" id="SJZ38355.1"/>
    </source>
</evidence>
<evidence type="ECO:0000256" key="1">
    <source>
        <dbReference type="SAM" id="Phobius"/>
    </source>
</evidence>
<proteinExistence type="predicted"/>
<organism evidence="2 3">
    <name type="scientific">Eubacterium ruminantium</name>
    <dbReference type="NCBI Taxonomy" id="42322"/>
    <lineage>
        <taxon>Bacteria</taxon>
        <taxon>Bacillati</taxon>
        <taxon>Bacillota</taxon>
        <taxon>Clostridia</taxon>
        <taxon>Eubacteriales</taxon>
        <taxon>Eubacteriaceae</taxon>
        <taxon>Eubacterium</taxon>
    </lineage>
</organism>
<feature type="transmembrane region" description="Helical" evidence="1">
    <location>
        <begin position="21"/>
        <end position="54"/>
    </location>
</feature>
<protein>
    <submittedName>
        <fullName evidence="2">Uncharacterized protein</fullName>
    </submittedName>
</protein>
<dbReference type="Pfam" id="PF19601">
    <property type="entry name" value="DUF6106"/>
    <property type="match status" value="1"/>
</dbReference>
<sequence length="182" mass="21253">MDRYNERLVYGKPEPATKFKLFIAVLFIIGSFVLMMKISMLFFILFVLGGLFFIKTLEWMNLEYEYTLVNGDIQIAKIASAKKRKELMHIDVEDIKNLDSIFSDKVKNDLSRREKVDVYDFTEQVEGEEYYAVYVKTTGNDLLLVLDLDENCLEHMKIFLKSKFSVKNIKKTKKEDETGAEA</sequence>
<reference evidence="2 3" key="1">
    <citation type="submission" date="2017-02" db="EMBL/GenBank/DDBJ databases">
        <authorList>
            <person name="Peterson S.W."/>
        </authorList>
    </citation>
    <scope>NUCLEOTIDE SEQUENCE [LARGE SCALE GENOMIC DNA]</scope>
    <source>
        <strain evidence="2 3">ATCC 17233</strain>
    </source>
</reference>
<keyword evidence="1" id="KW-1133">Transmembrane helix</keyword>
<dbReference type="AlphaFoldDB" id="A0A1T4K7R4"/>
<keyword evidence="1" id="KW-0472">Membrane</keyword>
<dbReference type="Proteomes" id="UP000189857">
    <property type="component" value="Unassembled WGS sequence"/>
</dbReference>